<dbReference type="InterPro" id="IPR018247">
    <property type="entry name" value="EF_Hand_1_Ca_BS"/>
</dbReference>
<dbReference type="Gene3D" id="2.30.30.40">
    <property type="entry name" value="SH3 Domains"/>
    <property type="match status" value="1"/>
</dbReference>
<comment type="subcellular location">
    <subcellularLocation>
        <location evidence="1">Cytoplasm</location>
        <location evidence="1">Cytoskeleton</location>
    </subcellularLocation>
</comment>
<dbReference type="SMART" id="SM00150">
    <property type="entry name" value="SPEC"/>
    <property type="match status" value="36"/>
</dbReference>
<dbReference type="PROSITE" id="PS50021">
    <property type="entry name" value="CH"/>
    <property type="match status" value="1"/>
</dbReference>
<accession>A0ABM3LNE0</accession>
<feature type="region of interest" description="Disordered" evidence="8">
    <location>
        <begin position="5178"/>
        <end position="5388"/>
    </location>
</feature>
<feature type="compositionally biased region" description="Low complexity" evidence="8">
    <location>
        <begin position="29"/>
        <end position="40"/>
    </location>
</feature>
<dbReference type="PROSITE" id="PS50222">
    <property type="entry name" value="EF_HAND_2"/>
    <property type="match status" value="2"/>
</dbReference>
<dbReference type="InterPro" id="IPR036534">
    <property type="entry name" value="GAR_dom_sf"/>
</dbReference>
<feature type="compositionally biased region" description="Basic and acidic residues" evidence="8">
    <location>
        <begin position="4676"/>
        <end position="4686"/>
    </location>
</feature>
<reference evidence="13" key="2">
    <citation type="submission" date="2025-08" db="UniProtKB">
        <authorList>
            <consortium name="RefSeq"/>
        </authorList>
    </citation>
    <scope>IDENTIFICATION</scope>
</reference>
<evidence type="ECO:0000256" key="6">
    <source>
        <dbReference type="ARBA" id="ARBA00023212"/>
    </source>
</evidence>
<keyword evidence="6" id="KW-0206">Cytoskeleton</keyword>
<feature type="compositionally biased region" description="Polar residues" evidence="8">
    <location>
        <begin position="4665"/>
        <end position="4675"/>
    </location>
</feature>
<gene>
    <name evidence="13" type="primary">LOC112045305</name>
</gene>
<dbReference type="Pfam" id="PF00435">
    <property type="entry name" value="Spectrin"/>
    <property type="match status" value="19"/>
</dbReference>
<evidence type="ECO:0000313" key="12">
    <source>
        <dbReference type="Proteomes" id="UP001652582"/>
    </source>
</evidence>
<dbReference type="CDD" id="cd21189">
    <property type="entry name" value="CH_PLEC-like_rpt2"/>
    <property type="match status" value="1"/>
</dbReference>
<dbReference type="InterPro" id="IPR003108">
    <property type="entry name" value="GAR_dom"/>
</dbReference>
<dbReference type="InterPro" id="IPR018159">
    <property type="entry name" value="Spectrin/alpha-actinin"/>
</dbReference>
<evidence type="ECO:0000256" key="8">
    <source>
        <dbReference type="SAM" id="MobiDB-lite"/>
    </source>
</evidence>
<dbReference type="PANTHER" id="PTHR23169:SF23">
    <property type="entry name" value="SHORT STOP, ISOFORM H"/>
    <property type="match status" value="1"/>
</dbReference>
<feature type="region of interest" description="Disordered" evidence="8">
    <location>
        <begin position="18"/>
        <end position="48"/>
    </location>
</feature>
<feature type="coiled-coil region" evidence="7">
    <location>
        <begin position="2370"/>
        <end position="2404"/>
    </location>
</feature>
<feature type="compositionally biased region" description="Polar residues" evidence="8">
    <location>
        <begin position="5304"/>
        <end position="5315"/>
    </location>
</feature>
<evidence type="ECO:0000259" key="10">
    <source>
        <dbReference type="PROSITE" id="PS50222"/>
    </source>
</evidence>
<dbReference type="Gene3D" id="1.20.58.60">
    <property type="match status" value="29"/>
</dbReference>
<dbReference type="InterPro" id="IPR043197">
    <property type="entry name" value="Plakin"/>
</dbReference>
<keyword evidence="2" id="KW-0963">Cytoplasm</keyword>
<feature type="compositionally biased region" description="Basic and acidic residues" evidence="8">
    <location>
        <begin position="5379"/>
        <end position="5388"/>
    </location>
</feature>
<feature type="coiled-coil region" evidence="7">
    <location>
        <begin position="1423"/>
        <end position="1464"/>
    </location>
</feature>
<reference evidence="12" key="1">
    <citation type="submission" date="2025-05" db="UniProtKB">
        <authorList>
            <consortium name="RefSeq"/>
        </authorList>
    </citation>
    <scope>NUCLEOTIDE SEQUENCE [LARGE SCALE GENOMIC DNA]</scope>
</reference>
<feature type="coiled-coil region" evidence="7">
    <location>
        <begin position="1779"/>
        <end position="1827"/>
    </location>
</feature>
<feature type="region of interest" description="Disordered" evidence="8">
    <location>
        <begin position="1980"/>
        <end position="2042"/>
    </location>
</feature>
<dbReference type="Proteomes" id="UP001652582">
    <property type="component" value="Chromosome 2"/>
</dbReference>
<feature type="domain" description="EF-hand" evidence="10">
    <location>
        <begin position="4797"/>
        <end position="4832"/>
    </location>
</feature>
<feature type="coiled-coil region" evidence="7">
    <location>
        <begin position="2779"/>
        <end position="2838"/>
    </location>
</feature>
<feature type="coiled-coil region" evidence="7">
    <location>
        <begin position="1359"/>
        <end position="1396"/>
    </location>
</feature>
<evidence type="ECO:0000259" key="9">
    <source>
        <dbReference type="PROSITE" id="PS50021"/>
    </source>
</evidence>
<evidence type="ECO:0000256" key="4">
    <source>
        <dbReference type="ARBA" id="ARBA00022737"/>
    </source>
</evidence>
<protein>
    <submittedName>
        <fullName evidence="13">Microtubule-actin cross-linking factor 1 isoform X25</fullName>
    </submittedName>
</protein>
<feature type="coiled-coil region" evidence="7">
    <location>
        <begin position="4006"/>
        <end position="4040"/>
    </location>
</feature>
<evidence type="ECO:0000256" key="1">
    <source>
        <dbReference type="ARBA" id="ARBA00004245"/>
    </source>
</evidence>
<dbReference type="Pfam" id="PF21020">
    <property type="entry name" value="Spectrin_4"/>
    <property type="match status" value="1"/>
</dbReference>
<feature type="compositionally biased region" description="Polar residues" evidence="8">
    <location>
        <begin position="5267"/>
        <end position="5294"/>
    </location>
</feature>
<evidence type="ECO:0000313" key="13">
    <source>
        <dbReference type="RefSeq" id="XP_052740597.1"/>
    </source>
</evidence>
<feature type="compositionally biased region" description="Low complexity" evidence="8">
    <location>
        <begin position="5369"/>
        <end position="5378"/>
    </location>
</feature>
<feature type="coiled-coil region" evidence="7">
    <location>
        <begin position="2915"/>
        <end position="2942"/>
    </location>
</feature>
<sequence length="5388" mass="613625">MSMYRFVKEGSSKRLFVQGTLEGDESKPLKSSLKKSSPSPVGSPITTSLNLASVPRSLRDGLTRHETVFDGNYPGIERSSYRAGSYREENYNGRIVHDGNQTHFEYDGESALAVPMSAGGRGVSELQEIHTNKRMSTEVLGSSLESTKISKKDDSGQRRITTRIVRKVTTLTRGEEKASLDDVRGREVHRSAEHYRHVEMESTPSRKVKISDIVVGQEPNVTAREALLSWARRSTAKYPGVRVADFTSSWRDGLAFNALIHRNRPDLIDWRNIRSRQVRERLETAFHVVEKEYGVTRLLDPEDVDTHEPDEKSLITYISSLYETFPEPPAVHPLFDAESQRRAAAYTEQAAQHRAWLHEKCSLMQDRAFPSTLIEMKKLLSESTRFRNEEVPLRQREKQKLFHQYRELEKYFESVGEIEVEPTLRPEALEQAWARLLMAAQERERDLSDEIRRLERLQRLAEKLHRDIKQTEAGLDNVERHIESEIRRVERGVHPAEAKMAAEQIEQELRSMEQTIQEMFQDSHALREGRYPQASELHRRVQQVHDRWLNARQAFTGRLVPRLSSVRLPVQQTTVRRETRTVLETRVHDADPKFQQLQEVTKWCKEKLKKLHEADYGSDSPSVQHELDKHQREHKQIDQFHSKVEQCVHNRTNFSGEELNLYNQHLNQLQKLYAELLSTSTKRMSELDALQEFLQSATAELNWLNEKEQVELSRDWADPHINLPAVQHYYEQLMSSLEKRELQFSNVIDRGEALIAQHHPATKTIEAHLQVMQSQWAWVLQLTLCLETHLKHTTHYHNFFEQVKDAEKWIQKREEALNTTFSQSEFTLDQGERLLKGMQDLREELNEQGAAVSRLVEEAQEVRPVKQRRAPVTRPLRAETVCAYKHANVAIEKGSAVTVVDNSGRSRWRVRLGGAGTEVQLPGAVLALPPPCQEALDAAGALRNAYDRVIQLWQRKQLRMRQNMIFATIKVVKGWDFPQFVAMGAEQRQAIRRALNEDAEKLLAEGDPADPQLRRLRREIDDVNRLFDEFERRARAEEDSKNAARIFTEQSSNLLERLEVFERQLHERIASHIPRDLDSLEHLVLQHKDWESSLLTLSTDVEEVQTTFRGIALKTPAMKKNLDKVMGKWNDLQTKSQLFVERLKFVEIVVNSIEENNQTISEFEIKLAQFSDLPNDVELLKDIHEDLLRMQVAVSKQQIQVDQMNDDAENCRRLVESSRAALPHSSLPRSGKHIDLERLDKEVTQLNNRWNNVCGQLAERLRSCEAAYQLLRNYNAGLEKEAEWIDDAYSKLQSQPPIEIRPKEQLEPTRIQLTTAVERTPRIEKVNVDGGRFIREAKQAVEEKYRLCDETLSKLLEWIAVVEERLANQEAVKEDMDELRNQINILKLIKDDLESHQRQVSACADQAKQLLVSGGDVLAPHEVAALERGVRQLKQRCDKCSDKCDRMLRRLIAARDELAKFTNELNTFNSWMESAYRTLEDKEVALSKLDNLSGQSEIVREFVSDVIAHQADLRFITMSAQKFVDESKEFLTQLNDYRTTLPARLSHVSAPVDSIVREHAALARRRHSDLANRAQRLLDRLRTASDGSARYRDAVQRAQRWMQTVEPQVRAVLTEAVGGEPRAVETQLSRAKALHNEILSQGRLIDNAKDACDQLVKSLESNLTPSEIRQLEVPVIEVTERYNELSDAVGSRCSELEAALLQCQGLQDAAETQAQWLTGVENTFKGQVKPVSLIRERLDEQVREQRLNHSEIEARRPTLNKLLSSARDAALTPSNARIAKKLEQRAEDIYARYEKLLERSFKRGQFIEEVSIELMQFTQQATALESAHSQLAELADARDDRHRLADLASARDKQMPLLDECLRNGKQLIAKKDVTDTHVVRDRMKALENQWRDFNVSLEEKQKLSQQRANQLNQYESLRIQVLEWLQAMENRVGHLRPVAVDLDIIKQQQDELRPLAKEYRDFSVNIDKVNEAGAAYEALTRGERADSPHRKRQLYSPTKRQTPSRVEGRSPSPGKARGLVSPASAHSASSGFSSRRSSQDGFHLEELSPVQQQISEINNRYELLGTKLADRQSELDSVREEVRKHLDSLRALNTFLDKVQRQLPKESVPNTKEEADKTIKQARAVLEEMYEKQSILDSTKTQVRELLRRKQAVEGADHLHDECEEVAARWKALHDAFKDKIRVMEEMKDFHDTHASLSQWLGSKERMMAALGPISSDSRVVQTQVQQVQVLREEFRSQQPQLVHLEEVAHTVLQRLPADDPEANKLRQKLQVLQDRWNDLLNKLEHRAESLGAAADTSRELDAGLTRLRNALHAISDKLDDVSSQREPADQLREVENLERQLEGQRPLLADLEAAGAALADVLADAGARQDIQGKLAAAARQYDALQRKLDHRKAEIEAALKDGRNLEESVSRTLGWLQSELTSLPGRLQVSADKNKLQQQVAKHEPLYRDLTQREHEIIMLLDKGREMEKKPAYSGLRKDLDRIQTQWEKLKRETVDRQTRLQTAMEHCRKYNKAQESFLPWLSDAEDRLAKLPPVAFTKKDVEKQLRELQQIRNDVWKRSGEYENNRTLGETFISACDVDQDIVRKQLDFMKERWDRINNEVLQQVEYLESTARKLGEFLDKVRAVEAPLVRCEEKLEAALVAPPAAAREAVARLVDHVQALRAPLQSVNIAADDIVALAIEFGGPEAGNRARPVLEETARALAERLQDLEAKTEDARERLAGAAAAFLQFQDKVKSVSHDLTDLEKELEGMKSPGREIKTVKAQLDDLGRFYKRLEQADDLVADSERAAENLVDSGYADSAKARDQVEGIRKQLAKLDERARSKEQDLDDTLSKLEAFYKAYDSVMDDVDEASEQVRSLKPVSSEVEQIRAQQKDFADFKQRTLEPLGVNVSHCNKIGQGLVRSALQGVSTQQLEKDLEKMNDRWNALKDKMNERERRLDVGLLQSGKFAEALAGLEKWLADTEDMVNNQKPPSADYKVVKAQLQEQKFLKKMLMDRQNSMSSLFAMGNEVATGCDTAERKSIEKQLKGLMQRFDALTQGAQQRMLDLEQAMKVAKLFQEQLQPLVEWLGVTERKLKSLELVPTDEEKIQQKIREHKLLHDDVLSKQPPFKQLTETASQLMSLVGDDEATTLADRLQAATDRYQALVDHSLNIGELLDNSRKGLRHLVLTYQDLSAWMDSMEQYLAKRKILPVHMEKLLRQMDELAEKTEEIAAKQEAVDSTVESGLELMRHISGDEALQLKDKLDALQRRYNELTSRGADLLRIASETLPLVQQLYNSHNKLTEWMSSAETCLQSVEPREEDILRLEAELQEFRPLLDNINQVGPQLCQISPGEGATHVEGMVTRDNRRFDAIAEQVQRKAERLLLSKKRSLEVVGDMEELVEWLRAIDAQLRAAEPPACEASALRAQLAEQRPLSDDVAAQRVRARDLLSQAKKVLRECQSSDEAAVIRERSEELKEMMEEVGQLSAARLAALEQALPLAEHFADTHNGLSAWLDEMEKAVSALALPALRPDHIAQQQDKNEMLQQSIAGHKPLVDKLIKTGEALSKLCGDDDAAKVQDIVENDCDRYNALRAELRQRQQELEQALQESAVFAERLEGMVRALSGAADQLQRAEPVSAHPHKIQDQIEENNALIEDLDKRKEAYHAVQRAASDVMAKANKSDPAVRDIRNKLDKLNKLWAEVQKASNERGQSLDSALEMARKFWQQLETVMAALGELADALAAQPPPAAQPAAIQAQQVALQEIRHEIDHTKPEVEKARKTGSTLMSICGEPDKPEVKKHMEDLDSAWDNITALYARREENLIDAMEKAMEFHDTLQNLLEFLDKAEDKFSRMGPLGSDIEAVKRQISQLATFKQEVDPHMVKVEALNRQAAELTERTSSEQAVAIKQPLSEVNARWAALLRGMVERQQQLERALLRLGQLQHALRDTLAWIKHTSDTLDTLTPVAGDPQILEVELAKLKVLVNDIAAHQASVDTLNEAGAQIVQQGTGSDEAGETAEKLATLNRKWRELQQKARDRQAELEDALREAQSFNAEIGDLLSWLSEVDSVIAASKPVGGLPETATEQLERFMEVYKEIEANRPKVEAVLQQGQEYIKRQDKPNPTSQLHLNLRNLKSRWDNVTSRASDKKIKLEIALKEATEFHDALQAFVDWLTSAEKTLTNAKPVSRVMDTLLTQVEEHKAFQKEVSTHRETMLQLDKKGTHLKYFSQKQDVILIKNLLVSVQHRWERVVSKAAERTRALDHGLKEAKEFNDMWTNLMNWLGDTEQQLDQLNSETTINDPDKIKLRLNKHREFQKALAAKQPVYDQTSKVGKQLKDKAPKTDEPVLRNMLTDLKTKWTTVCSKAVDRQRKLEEALLYSGQFKDAMSALLDWLQKQEKELNADSPVHGDLDTVMALIEQHKQFEEDLHSREQQMQSVMKTGKDLEATVPPEDATLIRKQCSELKKAWDTVQSLSEKKAHRLELALKEAERLHKSVNMLLEWLSDAETKLRFSGQLPEGEQETQQQLRDHERFARELTEKQRDKDDTIALAHSILSKAHPDAVTVIKHWITIIQSRWDEVWQWAMQRGGKLETHLQSLKDLDLVLEELLQWLTGLETTLITLEAEPLPESIELLEGLIEDHKDLMEHTQKRQNEVDRVCKAYQVKSQSQGRESTPRKVSAKTATKGTPSRGSQHDLHRERSVSPDYYGSRRYRSRIHSRSRRGSRVSPGRDSPDRNLPHYGPRFPPKGSKGAEPEFRSPRVKQLWDKWRTVWLLAWERQRRLHERLAHLKELQRVSNFSWDDWRKRFLRFMNHKKSRLTDLFRKMDKDNNGLISRNEFIDGIINTKFDTSRLEMGAVADLFDRNGVGLIDWEEFIAALRPDWVEKRGPPTDADKIHDEVKRLVMLCTCRQKFRVFQVGEGKYRFGDSQKLRLVRILRSTVMVRVGGGWVALDEFLVKNDPCRAEEFMEQLRPIFEALRQREELPCSYPLHVGSTHGTKQAFIYGHSRSQGSTTPGAHHYTHHHGYQPSPGYHWVRERTVRSVPMSAGAAAGRASRSSLSAGTPDSLSDNEAASGLGQRYRKPSVPRSTLTPSGSRPGSRPGSRTGSKPPSRHGSNLSLDSTDEVLTPSRIPMRKVASTRASTARAAANASKLGVTTPNGGSRPRTPTGFLTPASGRLPSGAMYRTSSIPTLSPVPALVSSTHSQPSSMASEPPKSLSHTHPAFHTQGPTKIPVYVGNRSQRTPSVERKFKTSRKSQSREASQDPSPISHDPKSDQRSPEDDSSLFSISGMTSDNEYESNISESSGEASKPTQRDIRGSGSFASTDGQTPSRSRIPVPKEANSHTRQRTPSGSTTPVRPGQQTAASRLVRRPSDATDSGAPATPVTRRTSSSSTKTTEKREPFRL</sequence>
<feature type="coiled-coil region" evidence="7">
    <location>
        <begin position="985"/>
        <end position="1040"/>
    </location>
</feature>
<dbReference type="Gene3D" id="3.30.920.20">
    <property type="entry name" value="Gas2-like domain"/>
    <property type="match status" value="1"/>
</dbReference>
<feature type="compositionally biased region" description="Low complexity" evidence="8">
    <location>
        <begin position="5029"/>
        <end position="5045"/>
    </location>
</feature>
<feature type="region of interest" description="Disordered" evidence="8">
    <location>
        <begin position="5028"/>
        <end position="5162"/>
    </location>
</feature>
<name>A0ABM3LNE0_BICAN</name>
<dbReference type="InterPro" id="IPR002048">
    <property type="entry name" value="EF_hand_dom"/>
</dbReference>
<organism evidence="12 13">
    <name type="scientific">Bicyclus anynana</name>
    <name type="common">Squinting bush brown butterfly</name>
    <dbReference type="NCBI Taxonomy" id="110368"/>
    <lineage>
        <taxon>Eukaryota</taxon>
        <taxon>Metazoa</taxon>
        <taxon>Ecdysozoa</taxon>
        <taxon>Arthropoda</taxon>
        <taxon>Hexapoda</taxon>
        <taxon>Insecta</taxon>
        <taxon>Pterygota</taxon>
        <taxon>Neoptera</taxon>
        <taxon>Endopterygota</taxon>
        <taxon>Lepidoptera</taxon>
        <taxon>Glossata</taxon>
        <taxon>Ditrysia</taxon>
        <taxon>Papilionoidea</taxon>
        <taxon>Nymphalidae</taxon>
        <taxon>Satyrinae</taxon>
        <taxon>Satyrini</taxon>
        <taxon>Mycalesina</taxon>
        <taxon>Bicyclus</taxon>
    </lineage>
</organism>
<proteinExistence type="predicted"/>
<dbReference type="SMART" id="SM00243">
    <property type="entry name" value="GAS2"/>
    <property type="match status" value="1"/>
</dbReference>
<dbReference type="InterPro" id="IPR036872">
    <property type="entry name" value="CH_dom_sf"/>
</dbReference>
<dbReference type="Gene3D" id="1.10.418.10">
    <property type="entry name" value="Calponin-like domain"/>
    <property type="match status" value="1"/>
</dbReference>
<keyword evidence="12" id="KW-1185">Reference proteome</keyword>
<keyword evidence="7" id="KW-0175">Coiled coil</keyword>
<feature type="coiled-coil region" evidence="7">
    <location>
        <begin position="2113"/>
        <end position="2157"/>
    </location>
</feature>
<feature type="compositionally biased region" description="Basic residues" evidence="8">
    <location>
        <begin position="4694"/>
        <end position="4708"/>
    </location>
</feature>
<dbReference type="PROSITE" id="PS51460">
    <property type="entry name" value="GAR"/>
    <property type="match status" value="1"/>
</dbReference>
<feature type="compositionally biased region" description="Basic and acidic residues" evidence="8">
    <location>
        <begin position="5253"/>
        <end position="5263"/>
    </location>
</feature>
<dbReference type="SUPFAM" id="SSF46966">
    <property type="entry name" value="Spectrin repeat"/>
    <property type="match status" value="31"/>
</dbReference>
<dbReference type="SUPFAM" id="SSF47576">
    <property type="entry name" value="Calponin-homology domain, CH-domain"/>
    <property type="match status" value="1"/>
</dbReference>
<dbReference type="InterPro" id="IPR002017">
    <property type="entry name" value="Spectrin_repeat"/>
</dbReference>
<dbReference type="Pfam" id="PF17902">
    <property type="entry name" value="SH3_10"/>
    <property type="match status" value="1"/>
</dbReference>
<dbReference type="CDD" id="cd00176">
    <property type="entry name" value="SPEC"/>
    <property type="match status" value="16"/>
</dbReference>
<feature type="region of interest" description="Disordered" evidence="8">
    <location>
        <begin position="4989"/>
        <end position="5014"/>
    </location>
</feature>
<dbReference type="CDD" id="cd00051">
    <property type="entry name" value="EFh"/>
    <property type="match status" value="1"/>
</dbReference>
<feature type="coiled-coil region" evidence="7">
    <location>
        <begin position="3571"/>
        <end position="3619"/>
    </location>
</feature>
<dbReference type="Pfam" id="PF13499">
    <property type="entry name" value="EF-hand_7"/>
    <property type="match status" value="1"/>
</dbReference>
<feature type="compositionally biased region" description="Polar residues" evidence="8">
    <location>
        <begin position="5182"/>
        <end position="5193"/>
    </location>
</feature>
<keyword evidence="3" id="KW-0597">Phosphoprotein</keyword>
<dbReference type="InterPro" id="IPR049538">
    <property type="entry name" value="PCN-like_spectrin-like_rpt"/>
</dbReference>
<evidence type="ECO:0000256" key="2">
    <source>
        <dbReference type="ARBA" id="ARBA00022490"/>
    </source>
</evidence>
<evidence type="ECO:0000256" key="3">
    <source>
        <dbReference type="ARBA" id="ARBA00022553"/>
    </source>
</evidence>
<dbReference type="PROSITE" id="PS00018">
    <property type="entry name" value="EF_HAND_1"/>
    <property type="match status" value="1"/>
</dbReference>
<dbReference type="Pfam" id="PF02187">
    <property type="entry name" value="GAS2"/>
    <property type="match status" value="1"/>
</dbReference>
<feature type="compositionally biased region" description="Polar residues" evidence="8">
    <location>
        <begin position="1996"/>
        <end position="2005"/>
    </location>
</feature>
<dbReference type="Pfam" id="PF21019">
    <property type="entry name" value="Spectrin_3"/>
    <property type="match status" value="1"/>
</dbReference>
<dbReference type="InterPro" id="IPR041615">
    <property type="entry name" value="Desmoplakin_SH3"/>
</dbReference>
<dbReference type="SMART" id="SM00054">
    <property type="entry name" value="EFh"/>
    <property type="match status" value="2"/>
</dbReference>
<feature type="coiled-coil region" evidence="7">
    <location>
        <begin position="3199"/>
        <end position="3262"/>
    </location>
</feature>
<dbReference type="SUPFAM" id="SSF47473">
    <property type="entry name" value="EF-hand"/>
    <property type="match status" value="1"/>
</dbReference>
<feature type="domain" description="Calponin-homology (CH)" evidence="9">
    <location>
        <begin position="221"/>
        <end position="326"/>
    </location>
</feature>
<dbReference type="SMART" id="SM00033">
    <property type="entry name" value="CH"/>
    <property type="match status" value="1"/>
</dbReference>
<feature type="domain" description="GAR" evidence="11">
    <location>
        <begin position="4874"/>
        <end position="4946"/>
    </location>
</feature>
<evidence type="ECO:0000256" key="5">
    <source>
        <dbReference type="ARBA" id="ARBA00022837"/>
    </source>
</evidence>
<feature type="compositionally biased region" description="Low complexity" evidence="8">
    <location>
        <begin position="2022"/>
        <end position="2037"/>
    </location>
</feature>
<feature type="compositionally biased region" description="Polar residues" evidence="8">
    <location>
        <begin position="5331"/>
        <end position="5348"/>
    </location>
</feature>
<evidence type="ECO:0000259" key="11">
    <source>
        <dbReference type="PROSITE" id="PS51460"/>
    </source>
</evidence>
<feature type="compositionally biased region" description="Low complexity" evidence="8">
    <location>
        <begin position="5075"/>
        <end position="5092"/>
    </location>
</feature>
<feature type="coiled-coil region" evidence="7">
    <location>
        <begin position="2696"/>
        <end position="2730"/>
    </location>
</feature>
<keyword evidence="4" id="KW-0677">Repeat</keyword>
<feature type="domain" description="EF-hand" evidence="10">
    <location>
        <begin position="4833"/>
        <end position="4868"/>
    </location>
</feature>
<feature type="coiled-coil region" evidence="7">
    <location>
        <begin position="437"/>
        <end position="522"/>
    </location>
</feature>
<feature type="coiled-coil region" evidence="7">
    <location>
        <begin position="828"/>
        <end position="862"/>
    </location>
</feature>
<dbReference type="Gene3D" id="1.10.238.10">
    <property type="entry name" value="EF-hand"/>
    <property type="match status" value="1"/>
</dbReference>
<dbReference type="Pfam" id="PF00307">
    <property type="entry name" value="CH"/>
    <property type="match status" value="1"/>
</dbReference>
<feature type="compositionally biased region" description="Low complexity" evidence="8">
    <location>
        <begin position="5121"/>
        <end position="5134"/>
    </location>
</feature>
<dbReference type="PANTHER" id="PTHR23169">
    <property type="entry name" value="ENVOPLAKIN"/>
    <property type="match status" value="1"/>
</dbReference>
<feature type="coiled-coil region" evidence="7">
    <location>
        <begin position="659"/>
        <end position="707"/>
    </location>
</feature>
<evidence type="ECO:0000256" key="7">
    <source>
        <dbReference type="SAM" id="Coils"/>
    </source>
</evidence>
<feature type="region of interest" description="Disordered" evidence="8">
    <location>
        <begin position="4648"/>
        <end position="4740"/>
    </location>
</feature>
<dbReference type="RefSeq" id="XP_052740597.1">
    <property type="nucleotide sequence ID" value="XM_052884637.1"/>
</dbReference>
<dbReference type="GeneID" id="112045305"/>
<dbReference type="InterPro" id="IPR001715">
    <property type="entry name" value="CH_dom"/>
</dbReference>
<keyword evidence="5" id="KW-0106">Calcium</keyword>
<dbReference type="SUPFAM" id="SSF143575">
    <property type="entry name" value="GAS2 domain-like"/>
    <property type="match status" value="1"/>
</dbReference>
<dbReference type="InterPro" id="IPR011992">
    <property type="entry name" value="EF-hand-dom_pair"/>
</dbReference>